<gene>
    <name evidence="1" type="ORF">IQ10_03230</name>
</gene>
<name>A0A562QDL8_9BACI</name>
<dbReference type="InterPro" id="IPR018540">
    <property type="entry name" value="Spo0E-like"/>
</dbReference>
<dbReference type="SUPFAM" id="SSF140500">
    <property type="entry name" value="BAS1536-like"/>
    <property type="match status" value="1"/>
</dbReference>
<dbReference type="InterPro" id="IPR037208">
    <property type="entry name" value="Spo0E-like_sf"/>
</dbReference>
<dbReference type="InterPro" id="IPR036638">
    <property type="entry name" value="HLH_DNA-bd_sf"/>
</dbReference>
<proteinExistence type="predicted"/>
<sequence length="62" mass="7380">MGKEQLLLREIERYRHLLNQRSKNTPLPSEKMVNYSRQLDALLNEYEALINRTAEPKNKPVK</sequence>
<dbReference type="Proteomes" id="UP000315711">
    <property type="component" value="Unassembled WGS sequence"/>
</dbReference>
<reference evidence="1 2" key="1">
    <citation type="journal article" date="2015" name="Stand. Genomic Sci.">
        <title>Genomic Encyclopedia of Bacterial and Archaeal Type Strains, Phase III: the genomes of soil and plant-associated and newly described type strains.</title>
        <authorList>
            <person name="Whitman W.B."/>
            <person name="Woyke T."/>
            <person name="Klenk H.P."/>
            <person name="Zhou Y."/>
            <person name="Lilburn T.G."/>
            <person name="Beck B.J."/>
            <person name="De Vos P."/>
            <person name="Vandamme P."/>
            <person name="Eisen J.A."/>
            <person name="Garrity G."/>
            <person name="Hugenholtz P."/>
            <person name="Kyrpides N.C."/>
        </authorList>
    </citation>
    <scope>NUCLEOTIDE SEQUENCE [LARGE SCALE GENOMIC DNA]</scope>
    <source>
        <strain evidence="1 2">CGMCC 1.10116</strain>
    </source>
</reference>
<comment type="caution">
    <text evidence="1">The sequence shown here is derived from an EMBL/GenBank/DDBJ whole genome shotgun (WGS) entry which is preliminary data.</text>
</comment>
<dbReference type="Gene3D" id="4.10.280.10">
    <property type="entry name" value="Helix-loop-helix DNA-binding domain"/>
    <property type="match status" value="1"/>
</dbReference>
<accession>A0A562QDL8</accession>
<dbReference type="GO" id="GO:0043937">
    <property type="term" value="P:regulation of sporulation"/>
    <property type="evidence" value="ECO:0007669"/>
    <property type="project" value="InterPro"/>
</dbReference>
<dbReference type="OrthoDB" id="2972613at2"/>
<evidence type="ECO:0000313" key="2">
    <source>
        <dbReference type="Proteomes" id="UP000315711"/>
    </source>
</evidence>
<evidence type="ECO:0000313" key="1">
    <source>
        <dbReference type="EMBL" id="TWI54126.1"/>
    </source>
</evidence>
<keyword evidence="2" id="KW-1185">Reference proteome</keyword>
<dbReference type="Pfam" id="PF09388">
    <property type="entry name" value="SpoOE-like"/>
    <property type="match status" value="1"/>
</dbReference>
<dbReference type="GO" id="GO:0046983">
    <property type="term" value="F:protein dimerization activity"/>
    <property type="evidence" value="ECO:0007669"/>
    <property type="project" value="InterPro"/>
</dbReference>
<dbReference type="AlphaFoldDB" id="A0A562QDL8"/>
<dbReference type="EMBL" id="VLKZ01000010">
    <property type="protein sequence ID" value="TWI54126.1"/>
    <property type="molecule type" value="Genomic_DNA"/>
</dbReference>
<protein>
    <submittedName>
        <fullName evidence="1">Spo0E like sporulation regulatory protein</fullName>
    </submittedName>
</protein>
<organism evidence="1 2">
    <name type="scientific">Halalkalibacter nanhaiisediminis</name>
    <dbReference type="NCBI Taxonomy" id="688079"/>
    <lineage>
        <taxon>Bacteria</taxon>
        <taxon>Bacillati</taxon>
        <taxon>Bacillota</taxon>
        <taxon>Bacilli</taxon>
        <taxon>Bacillales</taxon>
        <taxon>Bacillaceae</taxon>
        <taxon>Halalkalibacter</taxon>
    </lineage>
</organism>
<dbReference type="RefSeq" id="WP_144451440.1">
    <property type="nucleotide sequence ID" value="NZ_VLKZ01000010.1"/>
</dbReference>